<gene>
    <name evidence="2" type="ORF">Q5P01_000562</name>
</gene>
<evidence type="ECO:0000313" key="2">
    <source>
        <dbReference type="EMBL" id="KAK2814373.1"/>
    </source>
</evidence>
<evidence type="ECO:0000256" key="1">
    <source>
        <dbReference type="SAM" id="MobiDB-lite"/>
    </source>
</evidence>
<protein>
    <submittedName>
        <fullName evidence="2">Uncharacterized protein</fullName>
    </submittedName>
</protein>
<reference evidence="2" key="1">
    <citation type="submission" date="2023-07" db="EMBL/GenBank/DDBJ databases">
        <title>Chromosome-level Genome Assembly of Striped Snakehead (Channa striata).</title>
        <authorList>
            <person name="Liu H."/>
        </authorList>
    </citation>
    <scope>NUCLEOTIDE SEQUENCE</scope>
    <source>
        <strain evidence="2">Gz</strain>
        <tissue evidence="2">Muscle</tissue>
    </source>
</reference>
<feature type="compositionally biased region" description="Basic residues" evidence="1">
    <location>
        <begin position="40"/>
        <end position="49"/>
    </location>
</feature>
<name>A0AA88IIB1_CHASR</name>
<dbReference type="Proteomes" id="UP001187415">
    <property type="component" value="Unassembled WGS sequence"/>
</dbReference>
<dbReference type="AlphaFoldDB" id="A0AA88IIB1"/>
<evidence type="ECO:0000313" key="3">
    <source>
        <dbReference type="Proteomes" id="UP001187415"/>
    </source>
</evidence>
<feature type="region of interest" description="Disordered" evidence="1">
    <location>
        <begin position="25"/>
        <end position="49"/>
    </location>
</feature>
<comment type="caution">
    <text evidence="2">The sequence shown here is derived from an EMBL/GenBank/DDBJ whole genome shotgun (WGS) entry which is preliminary data.</text>
</comment>
<keyword evidence="3" id="KW-1185">Reference proteome</keyword>
<proteinExistence type="predicted"/>
<sequence length="169" mass="18292">MECEIPGEAGTTLLCFCYPGALSEAERAPTPASPPTGSRRTCKGRMKSRRRRLLIASDGEADETCHPREPACRPGVLVLAAQAGAPSACRHRLGIESKTWLTHNAFVTMIEQWSPGAEQAIASEHGSAAAETKKVRAGDPPGARATLTLLADRYYVRNIVSLNFKDQRF</sequence>
<organism evidence="2 3">
    <name type="scientific">Channa striata</name>
    <name type="common">Snakehead murrel</name>
    <name type="synonym">Ophicephalus striatus</name>
    <dbReference type="NCBI Taxonomy" id="64152"/>
    <lineage>
        <taxon>Eukaryota</taxon>
        <taxon>Metazoa</taxon>
        <taxon>Chordata</taxon>
        <taxon>Craniata</taxon>
        <taxon>Vertebrata</taxon>
        <taxon>Euteleostomi</taxon>
        <taxon>Actinopterygii</taxon>
        <taxon>Neopterygii</taxon>
        <taxon>Teleostei</taxon>
        <taxon>Neoteleostei</taxon>
        <taxon>Acanthomorphata</taxon>
        <taxon>Anabantaria</taxon>
        <taxon>Anabantiformes</taxon>
        <taxon>Channoidei</taxon>
        <taxon>Channidae</taxon>
        <taxon>Channa</taxon>
    </lineage>
</organism>
<dbReference type="EMBL" id="JAUPFM010000052">
    <property type="protein sequence ID" value="KAK2814373.1"/>
    <property type="molecule type" value="Genomic_DNA"/>
</dbReference>
<accession>A0AA88IIB1</accession>